<sequence>MRMVDVIHNKRSGKELTEQEIQFFVDGVVSGDIPDYQISALLMAIYFQGMTEKEQSTLTMTMMTSGDHLDLSEIPGVKVDKHSTGGVGDKTSIPLAAVVAALGIPVPMISGRGLGHTGGTLDKLEAISGYRVEISEQDFIEQVKEDKLAIIGATGNIAPADKKIYALRDVTDTVDSIPLIASSIMSKKIASGADALVIDVKTGAGAFMKTLADSRELAEALVGIGKGVGMQCMALITDMNQPLGKAIGNALEIQESIELLKGNGPADLEKLIVVIGGYMAVMGNKATTVEQGQQLCEDVIHNGQALERFRAMIKDQGGDPRVIDDPEEILPQAKYRITLPAKTSGVVSKIVANEIGVASMLLGGGRQKANDKLDYAVGIMLNKKIGDSVEKGEPLLTIYSNRKKVDDIKSLLYGNIEIAKQAQKPKLIYETIGVEKQGV</sequence>
<dbReference type="PROSITE" id="PS00647">
    <property type="entry name" value="THYMID_PHOSPHORYLASE"/>
    <property type="match status" value="1"/>
</dbReference>
<dbReference type="NCBIfam" id="NF004490">
    <property type="entry name" value="PRK05820.1"/>
    <property type="match status" value="1"/>
</dbReference>
<protein>
    <recommendedName>
        <fullName evidence="7">Pyrimidine-nucleoside phosphorylase</fullName>
        <ecNumber evidence="6">2.4.2.2</ecNumber>
    </recommendedName>
</protein>
<comment type="subunit">
    <text evidence="5">Homodimer.</text>
</comment>
<dbReference type="PANTHER" id="PTHR10515">
    <property type="entry name" value="THYMIDINE PHOSPHORYLASE"/>
    <property type="match status" value="1"/>
</dbReference>
<dbReference type="InterPro" id="IPR017872">
    <property type="entry name" value="Pyrmidine_PPase_CS"/>
</dbReference>
<organism evidence="14 15">
    <name type="scientific">Lentilactobacillus diolivorans DSM 14421</name>
    <dbReference type="NCBI Taxonomy" id="1423739"/>
    <lineage>
        <taxon>Bacteria</taxon>
        <taxon>Bacillati</taxon>
        <taxon>Bacillota</taxon>
        <taxon>Bacilli</taxon>
        <taxon>Lactobacillales</taxon>
        <taxon>Lactobacillaceae</taxon>
        <taxon>Lentilactobacillus</taxon>
    </lineage>
</organism>
<dbReference type="SUPFAM" id="SSF52418">
    <property type="entry name" value="Nucleoside phosphorylase/phosphoribosyltransferase catalytic domain"/>
    <property type="match status" value="1"/>
</dbReference>
<dbReference type="GO" id="GO:0005829">
    <property type="term" value="C:cytosol"/>
    <property type="evidence" value="ECO:0007669"/>
    <property type="project" value="TreeGrafter"/>
</dbReference>
<dbReference type="NCBIfam" id="NF004747">
    <property type="entry name" value="PRK06078.1"/>
    <property type="match status" value="1"/>
</dbReference>
<evidence type="ECO:0000256" key="6">
    <source>
        <dbReference type="ARBA" id="ARBA00011889"/>
    </source>
</evidence>
<dbReference type="SMART" id="SM00941">
    <property type="entry name" value="PYNP_C"/>
    <property type="match status" value="1"/>
</dbReference>
<dbReference type="STRING" id="1423739.FC85_GL001868"/>
<gene>
    <name evidence="14" type="ORF">FC85_GL001868</name>
</gene>
<dbReference type="InterPro" id="IPR036566">
    <property type="entry name" value="PYNP-like_C_sf"/>
</dbReference>
<evidence type="ECO:0000256" key="12">
    <source>
        <dbReference type="PROSITE-ProRule" id="PRU00117"/>
    </source>
</evidence>
<evidence type="ECO:0000256" key="7">
    <source>
        <dbReference type="ARBA" id="ARBA00014680"/>
    </source>
</evidence>
<dbReference type="Gene3D" id="3.40.1030.10">
    <property type="entry name" value="Nucleoside phosphorylase/phosphoribosyltransferase catalytic domain"/>
    <property type="match status" value="1"/>
</dbReference>
<dbReference type="InterPro" id="IPR035902">
    <property type="entry name" value="Nuc_phospho_transferase"/>
</dbReference>
<dbReference type="PANTHER" id="PTHR10515:SF0">
    <property type="entry name" value="THYMIDINE PHOSPHORYLASE"/>
    <property type="match status" value="1"/>
</dbReference>
<dbReference type="EC" id="2.4.2.2" evidence="6"/>
<evidence type="ECO:0000256" key="2">
    <source>
        <dbReference type="ARBA" id="ARBA00001958"/>
    </source>
</evidence>
<evidence type="ECO:0000256" key="10">
    <source>
        <dbReference type="ARBA" id="ARBA00048453"/>
    </source>
</evidence>
<evidence type="ECO:0000256" key="3">
    <source>
        <dbReference type="ARBA" id="ARBA00003877"/>
    </source>
</evidence>
<dbReference type="SUPFAM" id="SSF54680">
    <property type="entry name" value="Pyrimidine nucleoside phosphorylase C-terminal domain"/>
    <property type="match status" value="1"/>
</dbReference>
<dbReference type="Pfam" id="PF07831">
    <property type="entry name" value="PYNP_C"/>
    <property type="match status" value="1"/>
</dbReference>
<reference evidence="14 15" key="1">
    <citation type="journal article" date="2015" name="Genome Announc.">
        <title>Expanding the biotechnology potential of lactobacilli through comparative genomics of 213 strains and associated genera.</title>
        <authorList>
            <person name="Sun Z."/>
            <person name="Harris H.M."/>
            <person name="McCann A."/>
            <person name="Guo C."/>
            <person name="Argimon S."/>
            <person name="Zhang W."/>
            <person name="Yang X."/>
            <person name="Jeffery I.B."/>
            <person name="Cooney J.C."/>
            <person name="Kagawa T.F."/>
            <person name="Liu W."/>
            <person name="Song Y."/>
            <person name="Salvetti E."/>
            <person name="Wrobel A."/>
            <person name="Rasinkangas P."/>
            <person name="Parkhill J."/>
            <person name="Rea M.C."/>
            <person name="O'Sullivan O."/>
            <person name="Ritari J."/>
            <person name="Douillard F.P."/>
            <person name="Paul Ross R."/>
            <person name="Yang R."/>
            <person name="Briner A.E."/>
            <person name="Felis G.E."/>
            <person name="de Vos W.M."/>
            <person name="Barrangou R."/>
            <person name="Klaenhammer T.R."/>
            <person name="Caufield P.W."/>
            <person name="Cui Y."/>
            <person name="Zhang H."/>
            <person name="O'Toole P.W."/>
        </authorList>
    </citation>
    <scope>NUCLEOTIDE SEQUENCE [LARGE SCALE GENOMIC DNA]</scope>
    <source>
        <strain evidence="14 15">DSM 14421</strain>
    </source>
</reference>
<evidence type="ECO:0000256" key="11">
    <source>
        <dbReference type="ARBA" id="ARBA00048525"/>
    </source>
</evidence>
<dbReference type="InterPro" id="IPR013102">
    <property type="entry name" value="PYNP_C"/>
</dbReference>
<evidence type="ECO:0000256" key="8">
    <source>
        <dbReference type="ARBA" id="ARBA00022676"/>
    </source>
</evidence>
<dbReference type="InterPro" id="IPR036320">
    <property type="entry name" value="Glycosyl_Trfase_fam3_N_dom_sf"/>
</dbReference>
<evidence type="ECO:0000313" key="15">
    <source>
        <dbReference type="Proteomes" id="UP000052013"/>
    </source>
</evidence>
<evidence type="ECO:0000313" key="14">
    <source>
        <dbReference type="EMBL" id="KRL62627.1"/>
    </source>
</evidence>
<evidence type="ECO:0000259" key="13">
    <source>
        <dbReference type="SMART" id="SM00941"/>
    </source>
</evidence>
<comment type="similarity">
    <text evidence="4">Belongs to the thymidine/pyrimidine-nucleoside phosphorylase family.</text>
</comment>
<comment type="catalytic activity">
    <reaction evidence="11">
        <text>thymidine + phosphate = 2-deoxy-alpha-D-ribose 1-phosphate + thymine</text>
        <dbReference type="Rhea" id="RHEA:16037"/>
        <dbReference type="ChEBI" id="CHEBI:17748"/>
        <dbReference type="ChEBI" id="CHEBI:17821"/>
        <dbReference type="ChEBI" id="CHEBI:43474"/>
        <dbReference type="ChEBI" id="CHEBI:57259"/>
        <dbReference type="EC" id="2.4.2.2"/>
    </reaction>
</comment>
<dbReference type="InterPro" id="IPR000312">
    <property type="entry name" value="Glycosyl_Trfase_fam3"/>
</dbReference>
<dbReference type="NCBIfam" id="TIGR02644">
    <property type="entry name" value="Y_phosphoryl"/>
    <property type="match status" value="1"/>
</dbReference>
<feature type="domain" description="Pyrimidine nucleoside phosphorylase C-terminal" evidence="13">
    <location>
        <begin position="346"/>
        <end position="419"/>
    </location>
</feature>
<keyword evidence="8" id="KW-0328">Glycosyltransferase</keyword>
<evidence type="ECO:0000256" key="9">
    <source>
        <dbReference type="ARBA" id="ARBA00022679"/>
    </source>
</evidence>
<dbReference type="RefSeq" id="WP_057866157.1">
    <property type="nucleotide sequence ID" value="NZ_AZEY01000107.1"/>
</dbReference>
<dbReference type="GO" id="GO:0006213">
    <property type="term" value="P:pyrimidine nucleoside metabolic process"/>
    <property type="evidence" value="ECO:0007669"/>
    <property type="project" value="InterPro"/>
</dbReference>
<dbReference type="Pfam" id="PF00591">
    <property type="entry name" value="Glycos_transf_3"/>
    <property type="match status" value="1"/>
</dbReference>
<evidence type="ECO:0000256" key="4">
    <source>
        <dbReference type="ARBA" id="ARBA00006915"/>
    </source>
</evidence>
<dbReference type="GO" id="GO:0006206">
    <property type="term" value="P:pyrimidine nucleobase metabolic process"/>
    <property type="evidence" value="ECO:0007669"/>
    <property type="project" value="InterPro"/>
</dbReference>
<dbReference type="FunFam" id="3.40.1030.10:FF:000003">
    <property type="entry name" value="Pyrimidine-nucleoside phosphorylase"/>
    <property type="match status" value="1"/>
</dbReference>
<dbReference type="GO" id="GO:0009032">
    <property type="term" value="F:thymidine phosphorylase activity"/>
    <property type="evidence" value="ECO:0007669"/>
    <property type="project" value="TreeGrafter"/>
</dbReference>
<dbReference type="InterPro" id="IPR017459">
    <property type="entry name" value="Glycosyl_Trfase_fam3_N_dom"/>
</dbReference>
<evidence type="ECO:0000256" key="1">
    <source>
        <dbReference type="ARBA" id="ARBA00001066"/>
    </source>
</evidence>
<dbReference type="SUPFAM" id="SSF47648">
    <property type="entry name" value="Nucleoside phosphorylase/phosphoribosyltransferase N-terminal domain"/>
    <property type="match status" value="1"/>
</dbReference>
<dbReference type="GO" id="GO:0003723">
    <property type="term" value="F:RNA binding"/>
    <property type="evidence" value="ECO:0007669"/>
    <property type="project" value="UniProtKB-UniRule"/>
</dbReference>
<dbReference type="PATRIC" id="fig|1423739.3.peg.1953"/>
<keyword evidence="12" id="KW-0694">RNA-binding</keyword>
<dbReference type="InterPro" id="IPR018090">
    <property type="entry name" value="Pyrmidine_PPas_bac/euk"/>
</dbReference>
<name>A0A0R1S8N3_9LACO</name>
<comment type="catalytic activity">
    <reaction evidence="10">
        <text>uridine + phosphate = alpha-D-ribose 1-phosphate + uracil</text>
        <dbReference type="Rhea" id="RHEA:24388"/>
        <dbReference type="ChEBI" id="CHEBI:16704"/>
        <dbReference type="ChEBI" id="CHEBI:17568"/>
        <dbReference type="ChEBI" id="CHEBI:43474"/>
        <dbReference type="ChEBI" id="CHEBI:57720"/>
        <dbReference type="EC" id="2.4.2.2"/>
    </reaction>
</comment>
<comment type="caution">
    <text evidence="14">The sequence shown here is derived from an EMBL/GenBank/DDBJ whole genome shotgun (WGS) entry which is preliminary data.</text>
</comment>
<comment type="catalytic activity">
    <reaction evidence="1">
        <text>2'-deoxyuridine + phosphate = 2-deoxy-alpha-D-ribose 1-phosphate + uracil</text>
        <dbReference type="Rhea" id="RHEA:22824"/>
        <dbReference type="ChEBI" id="CHEBI:16450"/>
        <dbReference type="ChEBI" id="CHEBI:17568"/>
        <dbReference type="ChEBI" id="CHEBI:43474"/>
        <dbReference type="ChEBI" id="CHEBI:57259"/>
        <dbReference type="EC" id="2.4.2.2"/>
    </reaction>
</comment>
<proteinExistence type="inferred from homology"/>
<dbReference type="PROSITE" id="PS50084">
    <property type="entry name" value="KH_TYPE_1"/>
    <property type="match status" value="1"/>
</dbReference>
<dbReference type="Gene3D" id="3.90.1170.30">
    <property type="entry name" value="Pyrimidine nucleoside phosphorylase-like, C-terminal domain"/>
    <property type="match status" value="1"/>
</dbReference>
<accession>A0A0R1S8N3</accession>
<dbReference type="InterPro" id="IPR000053">
    <property type="entry name" value="Thymidine/pyrmidine_PPase"/>
</dbReference>
<comment type="cofactor">
    <cofactor evidence="2">
        <name>K(+)</name>
        <dbReference type="ChEBI" id="CHEBI:29103"/>
    </cofactor>
</comment>
<dbReference type="Gene3D" id="1.20.970.10">
    <property type="entry name" value="Transferase, Pyrimidine Nucleoside Phosphorylase, Chain C"/>
    <property type="match status" value="1"/>
</dbReference>
<evidence type="ECO:0000256" key="5">
    <source>
        <dbReference type="ARBA" id="ARBA00011738"/>
    </source>
</evidence>
<dbReference type="PIRSF" id="PIRSF000478">
    <property type="entry name" value="TP_PyNP"/>
    <property type="match status" value="1"/>
</dbReference>
<dbReference type="EMBL" id="AZEY01000107">
    <property type="protein sequence ID" value="KRL62627.1"/>
    <property type="molecule type" value="Genomic_DNA"/>
</dbReference>
<dbReference type="Proteomes" id="UP000052013">
    <property type="component" value="Unassembled WGS sequence"/>
</dbReference>
<keyword evidence="9" id="KW-0808">Transferase</keyword>
<dbReference type="GO" id="GO:0004645">
    <property type="term" value="F:1,4-alpha-oligoglucan phosphorylase activity"/>
    <property type="evidence" value="ECO:0007669"/>
    <property type="project" value="InterPro"/>
</dbReference>
<dbReference type="Pfam" id="PF02885">
    <property type="entry name" value="Glycos_trans_3N"/>
    <property type="match status" value="1"/>
</dbReference>
<dbReference type="AlphaFoldDB" id="A0A0R1S8N3"/>
<comment type="function">
    <text evidence="3">Catalyzes phosphorolysis of the pyrimidine nucleosides uridine, thymidine and 2'-deoxyuridine with the formation of the corresponding pyrimidine base and ribose-1-phosphate.</text>
</comment>